<dbReference type="InterPro" id="IPR009367">
    <property type="entry name" value="Elm1-like"/>
</dbReference>
<dbReference type="Proteomes" id="UP000325122">
    <property type="component" value="Unassembled WGS sequence"/>
</dbReference>
<sequence length="317" mass="33801">MTRVWALTTGEAGMRSQARGLALRTGEAFEEKVFPLPAPWSWMPGHLAPFALMRAAPHGLAAPWPDLLITCGRRSVAAALAIRKASGGRTRLVHIQNPQAPLHLFDLVIPMIHDRLEGPNILPVATALHPFTPDALAQARNEWAHTLKPDARPLLGVMVGGPAGRMELTEGAVDEILAAITGFRNQTDGRVRVTPSRRTPEGARARLMELAAPDPLVEVWNGEGPNPYAGMLACCDRFLVTGESVSMVSEALSAGAPVHTLWLPGVRGRHLAFLEKLQDDGLISRLTGGVLNLAHAGTGPVDPCEPAAARARALLPG</sequence>
<dbReference type="SUPFAM" id="SSF53756">
    <property type="entry name" value="UDP-Glycosyltransferase/glycogen phosphorylase"/>
    <property type="match status" value="1"/>
</dbReference>
<proteinExistence type="predicted"/>
<comment type="caution">
    <text evidence="1">The sequence shown here is derived from an EMBL/GenBank/DDBJ whole genome shotgun (WGS) entry which is preliminary data.</text>
</comment>
<dbReference type="Pfam" id="PF06258">
    <property type="entry name" value="Mito_fiss_Elm1"/>
    <property type="match status" value="1"/>
</dbReference>
<dbReference type="EMBL" id="VWOJ01000002">
    <property type="protein sequence ID" value="KAA5803767.1"/>
    <property type="molecule type" value="Genomic_DNA"/>
</dbReference>
<dbReference type="RefSeq" id="WP_150023035.1">
    <property type="nucleotide sequence ID" value="NZ_VWOJ01000002.1"/>
</dbReference>
<name>A0A5M6ZJA1_9PROT</name>
<protein>
    <recommendedName>
        <fullName evidence="3">Nucleoside-diphosphate sugar epimerase</fullName>
    </recommendedName>
</protein>
<organism evidence="1 2">
    <name type="scientific">Alkalicaulis satelles</name>
    <dbReference type="NCBI Taxonomy" id="2609175"/>
    <lineage>
        <taxon>Bacteria</taxon>
        <taxon>Pseudomonadati</taxon>
        <taxon>Pseudomonadota</taxon>
        <taxon>Alphaproteobacteria</taxon>
        <taxon>Maricaulales</taxon>
        <taxon>Maricaulaceae</taxon>
        <taxon>Alkalicaulis</taxon>
    </lineage>
</organism>
<accession>A0A5M6ZJA1</accession>
<keyword evidence="2" id="KW-1185">Reference proteome</keyword>
<dbReference type="PANTHER" id="PTHR33986">
    <property type="entry name" value="OS02G0535700 PROTEIN"/>
    <property type="match status" value="1"/>
</dbReference>
<evidence type="ECO:0008006" key="3">
    <source>
        <dbReference type="Google" id="ProtNLM"/>
    </source>
</evidence>
<dbReference type="AlphaFoldDB" id="A0A5M6ZJA1"/>
<evidence type="ECO:0000313" key="1">
    <source>
        <dbReference type="EMBL" id="KAA5803767.1"/>
    </source>
</evidence>
<dbReference type="PANTHER" id="PTHR33986:SF15">
    <property type="entry name" value="MITOCHONDRIAL FISSION PROTEIN ELM1"/>
    <property type="match status" value="1"/>
</dbReference>
<reference evidence="1 2" key="1">
    <citation type="submission" date="2019-09" db="EMBL/GenBank/DDBJ databases">
        <authorList>
            <person name="Kevbrin V."/>
            <person name="Grouzdev D.S."/>
        </authorList>
    </citation>
    <scope>NUCLEOTIDE SEQUENCE [LARGE SCALE GENOMIC DNA]</scope>
    <source>
        <strain evidence="1 2">G-192</strain>
    </source>
</reference>
<evidence type="ECO:0000313" key="2">
    <source>
        <dbReference type="Proteomes" id="UP000325122"/>
    </source>
</evidence>
<gene>
    <name evidence="1" type="ORF">F1654_08185</name>
</gene>